<evidence type="ECO:0000313" key="4">
    <source>
        <dbReference type="EMBL" id="KAG0646440.1"/>
    </source>
</evidence>
<dbReference type="PANTHER" id="PTHR38121">
    <property type="entry name" value="GH16 DOMAIN-CONTAINING PROTEIN"/>
    <property type="match status" value="1"/>
</dbReference>
<feature type="chain" id="PRO_5040150843" evidence="2">
    <location>
        <begin position="18"/>
        <end position="331"/>
    </location>
</feature>
<dbReference type="PROSITE" id="PS51762">
    <property type="entry name" value="GH16_2"/>
    <property type="match status" value="1"/>
</dbReference>
<dbReference type="AlphaFoldDB" id="A0A9P7AUE4"/>
<feature type="domain" description="GH16" evidence="3">
    <location>
        <begin position="49"/>
        <end position="253"/>
    </location>
</feature>
<gene>
    <name evidence="4" type="ORF">D0Z07_7443</name>
</gene>
<feature type="signal peptide" evidence="2">
    <location>
        <begin position="1"/>
        <end position="17"/>
    </location>
</feature>
<dbReference type="InterPro" id="IPR000757">
    <property type="entry name" value="Beta-glucanase-like"/>
</dbReference>
<sequence>MLFSAILAILLAQLTIAQPSNLSCSCFLTNGSSAGYFTSHSFFDFRNIDTSPSTIPPLLADMNSTANAPRTSDYFSIESFSTRLPTFQSAAEIDTIAHNYHYISLRVLARVQGSPGACAGIFTYLPSSNPRDVQEADIEILTSGPRSMVQFTNQPSETATGGVEPQATVNGTNPGGEDWTEWVAYRVDWLPGKTTWYANGQMTAEIGFQAPRDPATIILNMWSDGGSWTGNMSIYDEAYLQLQWLEMVYNTSGPVSGSSKRSADLDLLQNRNIKGCETVCSIDENVNAIGSPMVISNHTGAATREQMGNVAWISVVISSIANRVAYALKNS</sequence>
<reference evidence="4" key="1">
    <citation type="submission" date="2019-07" db="EMBL/GenBank/DDBJ databases">
        <title>Hyphodiscus hymeniophilus genome sequencing and assembly.</title>
        <authorList>
            <person name="Kramer G."/>
            <person name="Nodwell J."/>
        </authorList>
    </citation>
    <scope>NUCLEOTIDE SEQUENCE</scope>
    <source>
        <strain evidence="4">ATCC 34498</strain>
    </source>
</reference>
<evidence type="ECO:0000259" key="3">
    <source>
        <dbReference type="PROSITE" id="PS51762"/>
    </source>
</evidence>
<dbReference type="SUPFAM" id="SSF49899">
    <property type="entry name" value="Concanavalin A-like lectins/glucanases"/>
    <property type="match status" value="1"/>
</dbReference>
<dbReference type="InterPro" id="IPR013320">
    <property type="entry name" value="ConA-like_dom_sf"/>
</dbReference>
<dbReference type="GO" id="GO:0004553">
    <property type="term" value="F:hydrolase activity, hydrolyzing O-glycosyl compounds"/>
    <property type="evidence" value="ECO:0007669"/>
    <property type="project" value="InterPro"/>
</dbReference>
<protein>
    <submittedName>
        <fullName evidence="4">Beta-glucanase</fullName>
    </submittedName>
</protein>
<dbReference type="PANTHER" id="PTHR38121:SF4">
    <property type="entry name" value="GH16 DOMAIN-CONTAINING PROTEIN-RELATED"/>
    <property type="match status" value="1"/>
</dbReference>
<dbReference type="CDD" id="cd00413">
    <property type="entry name" value="Glyco_hydrolase_16"/>
    <property type="match status" value="1"/>
</dbReference>
<evidence type="ECO:0000256" key="1">
    <source>
        <dbReference type="SAM" id="MobiDB-lite"/>
    </source>
</evidence>
<comment type="caution">
    <text evidence="4">The sequence shown here is derived from an EMBL/GenBank/DDBJ whole genome shotgun (WGS) entry which is preliminary data.</text>
</comment>
<feature type="region of interest" description="Disordered" evidence="1">
    <location>
        <begin position="155"/>
        <end position="175"/>
    </location>
</feature>
<evidence type="ECO:0000313" key="5">
    <source>
        <dbReference type="Proteomes" id="UP000785200"/>
    </source>
</evidence>
<dbReference type="EMBL" id="VNKQ01000015">
    <property type="protein sequence ID" value="KAG0646440.1"/>
    <property type="molecule type" value="Genomic_DNA"/>
</dbReference>
<dbReference type="Gene3D" id="2.60.120.200">
    <property type="match status" value="1"/>
</dbReference>
<keyword evidence="5" id="KW-1185">Reference proteome</keyword>
<keyword evidence="2" id="KW-0732">Signal</keyword>
<dbReference type="Pfam" id="PF00722">
    <property type="entry name" value="Glyco_hydro_16"/>
    <property type="match status" value="1"/>
</dbReference>
<name>A0A9P7AUE4_9HELO</name>
<evidence type="ECO:0000256" key="2">
    <source>
        <dbReference type="SAM" id="SignalP"/>
    </source>
</evidence>
<accession>A0A9P7AUE4</accession>
<dbReference type="Proteomes" id="UP000785200">
    <property type="component" value="Unassembled WGS sequence"/>
</dbReference>
<dbReference type="GO" id="GO:0005975">
    <property type="term" value="P:carbohydrate metabolic process"/>
    <property type="evidence" value="ECO:0007669"/>
    <property type="project" value="InterPro"/>
</dbReference>
<dbReference type="OrthoDB" id="4388755at2759"/>
<proteinExistence type="predicted"/>
<organism evidence="4 5">
    <name type="scientific">Hyphodiscus hymeniophilus</name>
    <dbReference type="NCBI Taxonomy" id="353542"/>
    <lineage>
        <taxon>Eukaryota</taxon>
        <taxon>Fungi</taxon>
        <taxon>Dikarya</taxon>
        <taxon>Ascomycota</taxon>
        <taxon>Pezizomycotina</taxon>
        <taxon>Leotiomycetes</taxon>
        <taxon>Helotiales</taxon>
        <taxon>Hyphodiscaceae</taxon>
        <taxon>Hyphodiscus</taxon>
    </lineage>
</organism>